<accession>F3CF26</accession>
<organism evidence="1 2">
    <name type="scientific">Pseudomonas savastanoi pv. glycinea str. race 4</name>
    <dbReference type="NCBI Taxonomy" id="875330"/>
    <lineage>
        <taxon>Bacteria</taxon>
        <taxon>Pseudomonadati</taxon>
        <taxon>Pseudomonadota</taxon>
        <taxon>Gammaproteobacteria</taxon>
        <taxon>Pseudomonadales</taxon>
        <taxon>Pseudomonadaceae</taxon>
        <taxon>Pseudomonas</taxon>
    </lineage>
</organism>
<reference evidence="1 2" key="1">
    <citation type="journal article" date="2011" name="PLoS Pathog.">
        <title>Dynamic evolution of pathogenicity revealed by sequencing and comparative genomics of 19 Pseudomonas syringae isolates.</title>
        <authorList>
            <person name="Baltrus D.A."/>
            <person name="Nishimura M.T."/>
            <person name="Romanchuk A."/>
            <person name="Chang J.H."/>
            <person name="Mukhtar M.S."/>
            <person name="Cherkis K."/>
            <person name="Roach J."/>
            <person name="Grant S.R."/>
            <person name="Jones C.D."/>
            <person name="Dangl J.L."/>
        </authorList>
    </citation>
    <scope>NUCLEOTIDE SEQUENCE [LARGE SCALE GENOMIC DNA]</scope>
    <source>
        <strain evidence="2">race 4</strain>
    </source>
</reference>
<dbReference type="EMBL" id="ADWY01002132">
    <property type="protein sequence ID" value="EGH17868.1"/>
    <property type="molecule type" value="Genomic_DNA"/>
</dbReference>
<sequence length="75" mass="8196">MKKFYKEKDPLYIAIIISGQIIFQGISMPLVNTLCGSLIGMLVNLGFPLHGRQQVKAGQFGSTVIKVASTALRLM</sequence>
<proteinExistence type="predicted"/>
<dbReference type="HOGENOM" id="CLU_2668332_0_0_6"/>
<comment type="caution">
    <text evidence="1">The sequence shown here is derived from an EMBL/GenBank/DDBJ whole genome shotgun (WGS) entry which is preliminary data.</text>
</comment>
<dbReference type="Proteomes" id="UP000005466">
    <property type="component" value="Unassembled WGS sequence"/>
</dbReference>
<gene>
    <name evidence="1" type="ORF">Pgy4_33471</name>
</gene>
<evidence type="ECO:0000313" key="2">
    <source>
        <dbReference type="Proteomes" id="UP000005466"/>
    </source>
</evidence>
<dbReference type="BioCyc" id="PSYR875330:G11XH-6359-MONOMER"/>
<evidence type="ECO:0000313" key="1">
    <source>
        <dbReference type="EMBL" id="EGH17868.1"/>
    </source>
</evidence>
<name>F3CF26_PSESG</name>
<dbReference type="AlphaFoldDB" id="F3CF26"/>
<protein>
    <submittedName>
        <fullName evidence="1">Uncharacterized protein</fullName>
    </submittedName>
</protein>